<dbReference type="Gene3D" id="1.10.10.10">
    <property type="entry name" value="Winged helix-like DNA-binding domain superfamily/Winged helix DNA-binding domain"/>
    <property type="match status" value="1"/>
</dbReference>
<evidence type="ECO:0000313" key="2">
    <source>
        <dbReference type="Proteomes" id="UP000309676"/>
    </source>
</evidence>
<dbReference type="Proteomes" id="UP000309676">
    <property type="component" value="Unassembled WGS sequence"/>
</dbReference>
<dbReference type="PANTHER" id="PTHR33221:SF9">
    <property type="entry name" value="RRF2 FAMILY PROTEIN"/>
    <property type="match status" value="1"/>
</dbReference>
<dbReference type="RefSeq" id="WP_138195515.1">
    <property type="nucleotide sequence ID" value="NZ_VCIW01000012.1"/>
</dbReference>
<dbReference type="InterPro" id="IPR030489">
    <property type="entry name" value="TR_Rrf2-type_CS"/>
</dbReference>
<dbReference type="PROSITE" id="PS01332">
    <property type="entry name" value="HTH_RRF2_1"/>
    <property type="match status" value="1"/>
</dbReference>
<keyword evidence="2" id="KW-1185">Reference proteome</keyword>
<proteinExistence type="predicted"/>
<protein>
    <submittedName>
        <fullName evidence="1">Rrf2 family transcriptional regulator</fullName>
    </submittedName>
</protein>
<dbReference type="InterPro" id="IPR000944">
    <property type="entry name" value="Tscrpt_reg_Rrf2"/>
</dbReference>
<dbReference type="NCBIfam" id="TIGR00738">
    <property type="entry name" value="rrf2_super"/>
    <property type="match status" value="1"/>
</dbReference>
<reference evidence="1 2" key="1">
    <citation type="submission" date="2019-05" db="EMBL/GenBank/DDBJ databases">
        <authorList>
            <person name="Narsing Rao M.P."/>
            <person name="Li W.J."/>
        </authorList>
    </citation>
    <scope>NUCLEOTIDE SEQUENCE [LARGE SCALE GENOMIC DNA]</scope>
    <source>
        <strain evidence="1 2">SYSU_K30003</strain>
    </source>
</reference>
<dbReference type="SUPFAM" id="SSF46785">
    <property type="entry name" value="Winged helix' DNA-binding domain"/>
    <property type="match status" value="1"/>
</dbReference>
<organism evidence="1 2">
    <name type="scientific">Paenibacillus antri</name>
    <dbReference type="NCBI Taxonomy" id="2582848"/>
    <lineage>
        <taxon>Bacteria</taxon>
        <taxon>Bacillati</taxon>
        <taxon>Bacillota</taxon>
        <taxon>Bacilli</taxon>
        <taxon>Bacillales</taxon>
        <taxon>Paenibacillaceae</taxon>
        <taxon>Paenibacillus</taxon>
    </lineage>
</organism>
<comment type="caution">
    <text evidence="1">The sequence shown here is derived from an EMBL/GenBank/DDBJ whole genome shotgun (WGS) entry which is preliminary data.</text>
</comment>
<dbReference type="InterPro" id="IPR036388">
    <property type="entry name" value="WH-like_DNA-bd_sf"/>
</dbReference>
<dbReference type="GO" id="GO:0005829">
    <property type="term" value="C:cytosol"/>
    <property type="evidence" value="ECO:0007669"/>
    <property type="project" value="TreeGrafter"/>
</dbReference>
<sequence>MQYSVGVEYALHCLVYLIPNESTIGIKELAFFQGIPETYLSKIFTKLAKAGIITSVPGVKGGFKLARDPDEISFWDVVEAVEGKKPIFQCQNIKDKGYLYRDRDCSDCTVSTSSCSINLVMLEAEETMQNYLRSKKLSWLEEELDRVLPAQTRKETRAFFAKGNSINERDRKE</sequence>
<name>A0A5R9G6Y4_9BACL</name>
<dbReference type="Pfam" id="PF02082">
    <property type="entry name" value="Rrf2"/>
    <property type="match status" value="1"/>
</dbReference>
<dbReference type="AlphaFoldDB" id="A0A5R9G6Y4"/>
<dbReference type="PROSITE" id="PS51197">
    <property type="entry name" value="HTH_RRF2_2"/>
    <property type="match status" value="1"/>
</dbReference>
<accession>A0A5R9G6Y4</accession>
<dbReference type="EMBL" id="VCIW01000012">
    <property type="protein sequence ID" value="TLS50829.1"/>
    <property type="molecule type" value="Genomic_DNA"/>
</dbReference>
<dbReference type="PANTHER" id="PTHR33221">
    <property type="entry name" value="WINGED HELIX-TURN-HELIX TRANSCRIPTIONAL REGULATOR, RRF2 FAMILY"/>
    <property type="match status" value="1"/>
</dbReference>
<dbReference type="OrthoDB" id="9808360at2"/>
<gene>
    <name evidence="1" type="ORF">FE782_17390</name>
</gene>
<dbReference type="InterPro" id="IPR036390">
    <property type="entry name" value="WH_DNA-bd_sf"/>
</dbReference>
<dbReference type="GO" id="GO:0003700">
    <property type="term" value="F:DNA-binding transcription factor activity"/>
    <property type="evidence" value="ECO:0007669"/>
    <property type="project" value="TreeGrafter"/>
</dbReference>
<evidence type="ECO:0000313" key="1">
    <source>
        <dbReference type="EMBL" id="TLS50829.1"/>
    </source>
</evidence>